<sequence>MATISGAKTRFVNSMHTENDTMDAPAQGSRTQLNDMAMPTTSSVESVVQNLHACHECSIKLTKLAEVKRIGKGFKNREPELLVLQRLSRPIRSFARLGRLCSKEIGPGYVSSRCIGGGEPSPYPFAESYLHYNGTDCFTGDGATITHCSNLFPQMLVGFCKALSPLKVLIDYPQYKALKRSHLLDLMYHLIILKNSPTRNPDKELDKARFI</sequence>
<dbReference type="AlphaFoldDB" id="A0A2P5C291"/>
<organism evidence="1 2">
    <name type="scientific">Trema orientale</name>
    <name type="common">Charcoal tree</name>
    <name type="synonym">Celtis orientalis</name>
    <dbReference type="NCBI Taxonomy" id="63057"/>
    <lineage>
        <taxon>Eukaryota</taxon>
        <taxon>Viridiplantae</taxon>
        <taxon>Streptophyta</taxon>
        <taxon>Embryophyta</taxon>
        <taxon>Tracheophyta</taxon>
        <taxon>Spermatophyta</taxon>
        <taxon>Magnoliopsida</taxon>
        <taxon>eudicotyledons</taxon>
        <taxon>Gunneridae</taxon>
        <taxon>Pentapetalae</taxon>
        <taxon>rosids</taxon>
        <taxon>fabids</taxon>
        <taxon>Rosales</taxon>
        <taxon>Cannabaceae</taxon>
        <taxon>Trema</taxon>
    </lineage>
</organism>
<keyword evidence="2" id="KW-1185">Reference proteome</keyword>
<comment type="caution">
    <text evidence="1">The sequence shown here is derived from an EMBL/GenBank/DDBJ whole genome shotgun (WGS) entry which is preliminary data.</text>
</comment>
<accession>A0A2P5C291</accession>
<evidence type="ECO:0000313" key="1">
    <source>
        <dbReference type="EMBL" id="PON55180.1"/>
    </source>
</evidence>
<proteinExistence type="predicted"/>
<gene>
    <name evidence="1" type="ORF">TorRG33x02_300030</name>
</gene>
<dbReference type="OrthoDB" id="10454560at2759"/>
<dbReference type="Proteomes" id="UP000237000">
    <property type="component" value="Unassembled WGS sequence"/>
</dbReference>
<dbReference type="EMBL" id="JXTC01000423">
    <property type="protein sequence ID" value="PON55180.1"/>
    <property type="molecule type" value="Genomic_DNA"/>
</dbReference>
<dbReference type="InParanoid" id="A0A2P5C291"/>
<reference evidence="2" key="1">
    <citation type="submission" date="2016-06" db="EMBL/GenBank/DDBJ databases">
        <title>Parallel loss of symbiosis genes in relatives of nitrogen-fixing non-legume Parasponia.</title>
        <authorList>
            <person name="Van Velzen R."/>
            <person name="Holmer R."/>
            <person name="Bu F."/>
            <person name="Rutten L."/>
            <person name="Van Zeijl A."/>
            <person name="Liu W."/>
            <person name="Santuari L."/>
            <person name="Cao Q."/>
            <person name="Sharma T."/>
            <person name="Shen D."/>
            <person name="Roswanjaya Y."/>
            <person name="Wardhani T."/>
            <person name="Kalhor M.S."/>
            <person name="Jansen J."/>
            <person name="Van den Hoogen J."/>
            <person name="Gungor B."/>
            <person name="Hartog M."/>
            <person name="Hontelez J."/>
            <person name="Verver J."/>
            <person name="Yang W.-C."/>
            <person name="Schijlen E."/>
            <person name="Repin R."/>
            <person name="Schilthuizen M."/>
            <person name="Schranz E."/>
            <person name="Heidstra R."/>
            <person name="Miyata K."/>
            <person name="Fedorova E."/>
            <person name="Kohlen W."/>
            <person name="Bisseling T."/>
            <person name="Smit S."/>
            <person name="Geurts R."/>
        </authorList>
    </citation>
    <scope>NUCLEOTIDE SEQUENCE [LARGE SCALE GENOMIC DNA]</scope>
    <source>
        <strain evidence="2">cv. RG33-2</strain>
    </source>
</reference>
<evidence type="ECO:0000313" key="2">
    <source>
        <dbReference type="Proteomes" id="UP000237000"/>
    </source>
</evidence>
<protein>
    <submittedName>
        <fullName evidence="1">Uncharacterized protein</fullName>
    </submittedName>
</protein>
<name>A0A2P5C291_TREOI</name>